<feature type="repeat" description="ANK" evidence="4">
    <location>
        <begin position="206"/>
        <end position="243"/>
    </location>
</feature>
<protein>
    <submittedName>
        <fullName evidence="5">Uncharacterized protein</fullName>
    </submittedName>
</protein>
<dbReference type="EMBL" id="JOKZ01000216">
    <property type="protein sequence ID" value="KKP01027.1"/>
    <property type="molecule type" value="Genomic_DNA"/>
</dbReference>
<dbReference type="AlphaFoldDB" id="A0A0F9ZL85"/>
<dbReference type="InterPro" id="IPR002110">
    <property type="entry name" value="Ankyrin_rpt"/>
</dbReference>
<dbReference type="OMA" id="VCAAIHC"/>
<keyword evidence="2" id="KW-0677">Repeat</keyword>
<comment type="caution">
    <text evidence="5">The sequence shown here is derived from an EMBL/GenBank/DDBJ whole genome shotgun (WGS) entry which is preliminary data.</text>
</comment>
<dbReference type="Pfam" id="PF00023">
    <property type="entry name" value="Ank"/>
    <property type="match status" value="1"/>
</dbReference>
<evidence type="ECO:0000313" key="6">
    <source>
        <dbReference type="Proteomes" id="UP000034112"/>
    </source>
</evidence>
<dbReference type="SUPFAM" id="SSF48403">
    <property type="entry name" value="Ankyrin repeat"/>
    <property type="match status" value="1"/>
</dbReference>
<feature type="non-terminal residue" evidence="5">
    <location>
        <position position="364"/>
    </location>
</feature>
<dbReference type="InterPro" id="IPR036770">
    <property type="entry name" value="Ankyrin_rpt-contain_sf"/>
</dbReference>
<accession>A0A0F9ZL85</accession>
<dbReference type="PROSITE" id="PS50088">
    <property type="entry name" value="ANK_REPEAT"/>
    <property type="match status" value="4"/>
</dbReference>
<name>A0A0F9ZL85_TRIHA</name>
<sequence length="364" mass="39613">MADTIIDNLCRQIEADNLCGVEEAIKAGVPINQYSTAGLTPLGTAIICGHYAITQFLLNKGADISLAYKSDLCLDKTREQSDLPEVCAAIHCASVSGSADLIRLLVDHGADINDSGGIDYGAQMLPLFLSRGDATKALIELGADVSRSNSSGFTPLLHAMAREDVSSTRLLVKNGADVEVERKTKYRVRVPLEKGKEDTEERLVEGTSSPLMVACHQGRLRPTSFEMVKILASAGADVNRRYFIKTTECDFSFTALSLICGSRTPTPLVKGAYAKKDQYGDKEVTAIRELIAAGVDVNNPPIITYLCEGEMPFRDFEFRFDVIQKLVNHGLHLDAQSGRDPLLALLKSFTKHPEAETQFLSIAT</sequence>
<feature type="repeat" description="ANK" evidence="4">
    <location>
        <begin position="37"/>
        <end position="69"/>
    </location>
</feature>
<dbReference type="OrthoDB" id="426293at2759"/>
<evidence type="ECO:0000313" key="5">
    <source>
        <dbReference type="EMBL" id="KKP01027.1"/>
    </source>
</evidence>
<dbReference type="PANTHER" id="PTHR24136">
    <property type="entry name" value="SOWAH (DROSOPHILA) HOMOLOG"/>
    <property type="match status" value="1"/>
</dbReference>
<organism evidence="5 6">
    <name type="scientific">Trichoderma harzianum</name>
    <name type="common">Hypocrea lixii</name>
    <dbReference type="NCBI Taxonomy" id="5544"/>
    <lineage>
        <taxon>Eukaryota</taxon>
        <taxon>Fungi</taxon>
        <taxon>Dikarya</taxon>
        <taxon>Ascomycota</taxon>
        <taxon>Pezizomycotina</taxon>
        <taxon>Sordariomycetes</taxon>
        <taxon>Hypocreomycetidae</taxon>
        <taxon>Hypocreales</taxon>
        <taxon>Hypocreaceae</taxon>
        <taxon>Trichoderma</taxon>
    </lineage>
</organism>
<dbReference type="Proteomes" id="UP000034112">
    <property type="component" value="Unassembled WGS sequence"/>
</dbReference>
<reference evidence="6" key="1">
    <citation type="journal article" date="2015" name="Genome Announc.">
        <title>Draft whole-genome sequence of the biocontrol agent Trichoderma harzianum T6776.</title>
        <authorList>
            <person name="Baroncelli R."/>
            <person name="Piaggeschi G."/>
            <person name="Fiorini L."/>
            <person name="Bertolini E."/>
            <person name="Zapparata A."/>
            <person name="Pe M.E."/>
            <person name="Sarrocco S."/>
            <person name="Vannacci G."/>
        </authorList>
    </citation>
    <scope>NUCLEOTIDE SEQUENCE [LARGE SCALE GENOMIC DNA]</scope>
    <source>
        <strain evidence="6">T6776</strain>
    </source>
</reference>
<dbReference type="SMART" id="SM00248">
    <property type="entry name" value="ANK"/>
    <property type="match status" value="4"/>
</dbReference>
<evidence type="ECO:0000256" key="3">
    <source>
        <dbReference type="ARBA" id="ARBA00023043"/>
    </source>
</evidence>
<evidence type="ECO:0000256" key="4">
    <source>
        <dbReference type="PROSITE-ProRule" id="PRU00023"/>
    </source>
</evidence>
<dbReference type="GO" id="GO:0016567">
    <property type="term" value="P:protein ubiquitination"/>
    <property type="evidence" value="ECO:0007669"/>
    <property type="project" value="TreeGrafter"/>
</dbReference>
<feature type="repeat" description="ANK" evidence="4">
    <location>
        <begin position="151"/>
        <end position="183"/>
    </location>
</feature>
<dbReference type="PANTHER" id="PTHR24136:SF15">
    <property type="entry name" value="ANK_REP_REGION DOMAIN-CONTAINING PROTEIN"/>
    <property type="match status" value="1"/>
</dbReference>
<dbReference type="InterPro" id="IPR051573">
    <property type="entry name" value="Ankyrin-SOCS_box_domain"/>
</dbReference>
<dbReference type="Pfam" id="PF12796">
    <property type="entry name" value="Ank_2"/>
    <property type="match status" value="1"/>
</dbReference>
<feature type="repeat" description="ANK" evidence="4">
    <location>
        <begin position="85"/>
        <end position="117"/>
    </location>
</feature>
<gene>
    <name evidence="5" type="ORF">THAR02_06849</name>
</gene>
<dbReference type="GO" id="GO:0045732">
    <property type="term" value="P:positive regulation of protein catabolic process"/>
    <property type="evidence" value="ECO:0007669"/>
    <property type="project" value="TreeGrafter"/>
</dbReference>
<keyword evidence="3 4" id="KW-0040">ANK repeat</keyword>
<proteinExistence type="inferred from homology"/>
<dbReference type="Gene3D" id="1.25.40.20">
    <property type="entry name" value="Ankyrin repeat-containing domain"/>
    <property type="match status" value="3"/>
</dbReference>
<dbReference type="PROSITE" id="PS50297">
    <property type="entry name" value="ANK_REP_REGION"/>
    <property type="match status" value="3"/>
</dbReference>
<evidence type="ECO:0000256" key="2">
    <source>
        <dbReference type="ARBA" id="ARBA00022737"/>
    </source>
</evidence>
<evidence type="ECO:0000256" key="1">
    <source>
        <dbReference type="ARBA" id="ARBA00005949"/>
    </source>
</evidence>
<dbReference type="Pfam" id="PF13637">
    <property type="entry name" value="Ank_4"/>
    <property type="match status" value="1"/>
</dbReference>
<comment type="similarity">
    <text evidence="1">Belongs to the ankyrin SOCS box (ASB) family.</text>
</comment>